<dbReference type="RefSeq" id="WP_003320977.1">
    <property type="nucleotide sequence ID" value="NZ_ALPT02000053.1"/>
</dbReference>
<keyword evidence="2" id="KW-1003">Cell membrane</keyword>
<dbReference type="eggNOG" id="COG1380">
    <property type="taxonomic scope" value="Bacteria"/>
</dbReference>
<evidence type="ECO:0000256" key="1">
    <source>
        <dbReference type="ARBA" id="ARBA00004651"/>
    </source>
</evidence>
<evidence type="ECO:0000256" key="5">
    <source>
        <dbReference type="ARBA" id="ARBA00023136"/>
    </source>
</evidence>
<sequence>MKVIYVLVGVSVLTLYNALGVWIHSMFLPFIPGSLIGMALMFLTLLIGKDKLYKWGKPGADTLIMYLPLFFVPVTVGIIQYTELVSLTGLFIFVTLIMSTIVVIFVTSWLIEKRLVNQEKQ</sequence>
<gene>
    <name evidence="8" type="ORF">AJ85_13225</name>
    <name evidence="7" type="ORF">BALCAV_0215155</name>
</gene>
<comment type="subcellular location">
    <subcellularLocation>
        <location evidence="1">Cell membrane</location>
        <topology evidence="1">Multi-pass membrane protein</topology>
    </subcellularLocation>
</comment>
<evidence type="ECO:0000256" key="4">
    <source>
        <dbReference type="ARBA" id="ARBA00022989"/>
    </source>
</evidence>
<dbReference type="EMBL" id="ALPT02000053">
    <property type="protein sequence ID" value="KGA96609.1"/>
    <property type="molecule type" value="Genomic_DNA"/>
</dbReference>
<protein>
    <submittedName>
        <fullName evidence="8">Holin</fullName>
    </submittedName>
</protein>
<dbReference type="Proteomes" id="UP000297014">
    <property type="component" value="Unassembled WGS sequence"/>
</dbReference>
<evidence type="ECO:0000256" key="6">
    <source>
        <dbReference type="SAM" id="Phobius"/>
    </source>
</evidence>
<evidence type="ECO:0000313" key="7">
    <source>
        <dbReference type="EMBL" id="KGA96609.1"/>
    </source>
</evidence>
<proteinExistence type="predicted"/>
<keyword evidence="4 6" id="KW-1133">Transmembrane helix</keyword>
<dbReference type="OrthoDB" id="3176438at2"/>
<dbReference type="GO" id="GO:0005886">
    <property type="term" value="C:plasma membrane"/>
    <property type="evidence" value="ECO:0007669"/>
    <property type="project" value="UniProtKB-SubCell"/>
</dbReference>
<evidence type="ECO:0000256" key="2">
    <source>
        <dbReference type="ARBA" id="ARBA00022475"/>
    </source>
</evidence>
<accession>A0A094WFQ1</accession>
<dbReference type="AlphaFoldDB" id="A0A094WFQ1"/>
<keyword evidence="9" id="KW-1185">Reference proteome</keyword>
<dbReference type="STRING" id="1218173.BALCAV_0215155"/>
<dbReference type="InterPro" id="IPR005538">
    <property type="entry name" value="LrgA/CidA"/>
</dbReference>
<dbReference type="PANTHER" id="PTHR33931">
    <property type="entry name" value="HOLIN-LIKE PROTEIN CIDA-RELATED"/>
    <property type="match status" value="1"/>
</dbReference>
<dbReference type="Pfam" id="PF03788">
    <property type="entry name" value="LrgA"/>
    <property type="match status" value="1"/>
</dbReference>
<feature type="transmembrane region" description="Helical" evidence="6">
    <location>
        <begin position="60"/>
        <end position="81"/>
    </location>
</feature>
<reference evidence="8 10" key="2">
    <citation type="submission" date="2014-01" db="EMBL/GenBank/DDBJ databases">
        <title>Draft genome sequencing of Bacillus alcalophilus CGMCC 1.3604.</title>
        <authorList>
            <person name="Yang J."/>
            <person name="Diao L."/>
            <person name="Yang S."/>
        </authorList>
    </citation>
    <scope>NUCLEOTIDE SEQUENCE [LARGE SCALE GENOMIC DNA]</scope>
    <source>
        <strain evidence="8 10">CGMCC 1.3604</strain>
    </source>
</reference>
<reference evidence="7 9" key="1">
    <citation type="journal article" date="2014" name="Genome Announc.">
        <title>Draft Genome Sequence of Bacillus alcalophilus AV1934, a Classic Alkaliphile Isolated from Human Feces in 1934.</title>
        <authorList>
            <person name="Attie O."/>
            <person name="Jayaprakash A."/>
            <person name="Shah H."/>
            <person name="Paulsen I.T."/>
            <person name="Morino M."/>
            <person name="Takahashi Y."/>
            <person name="Narumi I."/>
            <person name="Sachidanandam R."/>
            <person name="Satoh K."/>
            <person name="Ito M."/>
            <person name="Krulwich T.A."/>
        </authorList>
    </citation>
    <scope>NUCLEOTIDE SEQUENCE [LARGE SCALE GENOMIC DNA]</scope>
    <source>
        <strain evidence="7 9">AV1934</strain>
    </source>
</reference>
<dbReference type="Proteomes" id="UP000002754">
    <property type="component" value="Unassembled WGS sequence"/>
</dbReference>
<keyword evidence="3 6" id="KW-0812">Transmembrane</keyword>
<comment type="caution">
    <text evidence="7">The sequence shown here is derived from an EMBL/GenBank/DDBJ whole genome shotgun (WGS) entry which is preliminary data.</text>
</comment>
<name>A0A094WFQ1_ALKAL</name>
<evidence type="ECO:0000313" key="10">
    <source>
        <dbReference type="Proteomes" id="UP000297014"/>
    </source>
</evidence>
<evidence type="ECO:0000313" key="8">
    <source>
        <dbReference type="EMBL" id="THG92255.1"/>
    </source>
</evidence>
<evidence type="ECO:0000313" key="9">
    <source>
        <dbReference type="Proteomes" id="UP000002754"/>
    </source>
</evidence>
<dbReference type="EMBL" id="JALP01000008">
    <property type="protein sequence ID" value="THG92255.1"/>
    <property type="molecule type" value="Genomic_DNA"/>
</dbReference>
<feature type="transmembrane region" description="Helical" evidence="6">
    <location>
        <begin position="30"/>
        <end position="48"/>
    </location>
</feature>
<feature type="transmembrane region" description="Helical" evidence="6">
    <location>
        <begin position="87"/>
        <end position="111"/>
    </location>
</feature>
<organism evidence="7 9">
    <name type="scientific">Alkalihalobacillus alcalophilus ATCC 27647 = CGMCC 1.3604</name>
    <dbReference type="NCBI Taxonomy" id="1218173"/>
    <lineage>
        <taxon>Bacteria</taxon>
        <taxon>Bacillati</taxon>
        <taxon>Bacillota</taxon>
        <taxon>Bacilli</taxon>
        <taxon>Bacillales</taxon>
        <taxon>Bacillaceae</taxon>
        <taxon>Alkalihalobacillus</taxon>
    </lineage>
</organism>
<keyword evidence="5 6" id="KW-0472">Membrane</keyword>
<dbReference type="PANTHER" id="PTHR33931:SF2">
    <property type="entry name" value="HOLIN-LIKE PROTEIN CIDA"/>
    <property type="match status" value="1"/>
</dbReference>
<evidence type="ECO:0000256" key="3">
    <source>
        <dbReference type="ARBA" id="ARBA00022692"/>
    </source>
</evidence>